<proteinExistence type="predicted"/>
<dbReference type="CDD" id="cd04301">
    <property type="entry name" value="NAT_SF"/>
    <property type="match status" value="1"/>
</dbReference>
<dbReference type="InterPro" id="IPR000182">
    <property type="entry name" value="GNAT_dom"/>
</dbReference>
<evidence type="ECO:0000256" key="1">
    <source>
        <dbReference type="ARBA" id="ARBA00022679"/>
    </source>
</evidence>
<dbReference type="PANTHER" id="PTHR43420:SF12">
    <property type="entry name" value="N-ACETYLTRANSFERASE DOMAIN-CONTAINING PROTEIN"/>
    <property type="match status" value="1"/>
</dbReference>
<dbReference type="PROSITE" id="PS51186">
    <property type="entry name" value="GNAT"/>
    <property type="match status" value="1"/>
</dbReference>
<dbReference type="InterPro" id="IPR050680">
    <property type="entry name" value="YpeA/RimI_acetyltransf"/>
</dbReference>
<feature type="domain" description="N-acetyltransferase" evidence="3">
    <location>
        <begin position="141"/>
        <end position="275"/>
    </location>
</feature>
<evidence type="ECO:0000313" key="5">
    <source>
        <dbReference type="Proteomes" id="UP000535491"/>
    </source>
</evidence>
<evidence type="ECO:0000313" key="4">
    <source>
        <dbReference type="EMBL" id="MBA4496392.1"/>
    </source>
</evidence>
<dbReference type="EMBL" id="JACEIQ010000032">
    <property type="protein sequence ID" value="MBA4496392.1"/>
    <property type="molecule type" value="Genomic_DNA"/>
</dbReference>
<keyword evidence="5" id="KW-1185">Reference proteome</keyword>
<dbReference type="Proteomes" id="UP000535491">
    <property type="component" value="Unassembled WGS sequence"/>
</dbReference>
<accession>A0A7W1WUW6</accession>
<dbReference type="PANTHER" id="PTHR43420">
    <property type="entry name" value="ACETYLTRANSFERASE"/>
    <property type="match status" value="1"/>
</dbReference>
<dbReference type="SUPFAM" id="SSF55729">
    <property type="entry name" value="Acyl-CoA N-acyltransferases (Nat)"/>
    <property type="match status" value="1"/>
</dbReference>
<evidence type="ECO:0000259" key="3">
    <source>
        <dbReference type="PROSITE" id="PS51186"/>
    </source>
</evidence>
<dbReference type="InterPro" id="IPR016181">
    <property type="entry name" value="Acyl_CoA_acyltransferase"/>
</dbReference>
<evidence type="ECO:0000256" key="2">
    <source>
        <dbReference type="ARBA" id="ARBA00023315"/>
    </source>
</evidence>
<comment type="caution">
    <text evidence="4">The sequence shown here is derived from an EMBL/GenBank/DDBJ whole genome shotgun (WGS) entry which is preliminary data.</text>
</comment>
<dbReference type="RefSeq" id="WP_181754769.1">
    <property type="nucleotide sequence ID" value="NZ_JACEIQ010000032.1"/>
</dbReference>
<sequence>MEVENRLGENNSHTPLTEKEIEQRRRSLLIRHYQELALNSWPSLQTLVRDGWLLRFADGYTKRANSIQPFFRPQSDFCSNIEVCESFYYKKGLDVVFKMSEEAQPSVLDGELEKRGYEIVDPTSVYCLSLKSLPVPKYKHIQLSEKITNQWLDHFCTIQPEEIKNREIMKKMFQNIMPEHRFATIKSDDGGIAACGFAVLQDGKVGLFNIVTSQEYRRRGFAQSLIFHLLNWAKDNGASSAYLQVVCENIAAQKLYKKLGFEELYREWYRVKRST</sequence>
<dbReference type="Gene3D" id="3.40.630.30">
    <property type="match status" value="1"/>
</dbReference>
<dbReference type="InterPro" id="IPR056935">
    <property type="entry name" value="Rv0428c-like_C"/>
</dbReference>
<dbReference type="Pfam" id="PF24553">
    <property type="entry name" value="Rv0428c_C"/>
    <property type="match status" value="1"/>
</dbReference>
<keyword evidence="2" id="KW-0012">Acyltransferase</keyword>
<name>A0A7W1WUW6_9BACL</name>
<protein>
    <submittedName>
        <fullName evidence="4">GNAT family N-acetyltransferase</fullName>
    </submittedName>
</protein>
<reference evidence="4 5" key="1">
    <citation type="submission" date="2020-07" db="EMBL/GenBank/DDBJ databases">
        <authorList>
            <person name="Feng H."/>
        </authorList>
    </citation>
    <scope>NUCLEOTIDE SEQUENCE [LARGE SCALE GENOMIC DNA]</scope>
    <source>
        <strain evidence="5">s-10</strain>
    </source>
</reference>
<dbReference type="AlphaFoldDB" id="A0A7W1WUW6"/>
<gene>
    <name evidence="4" type="ORF">H1191_19190</name>
</gene>
<dbReference type="GO" id="GO:0016747">
    <property type="term" value="F:acyltransferase activity, transferring groups other than amino-acyl groups"/>
    <property type="evidence" value="ECO:0007669"/>
    <property type="project" value="InterPro"/>
</dbReference>
<organism evidence="4 5">
    <name type="scientific">Paenactinomyces guangxiensis</name>
    <dbReference type="NCBI Taxonomy" id="1490290"/>
    <lineage>
        <taxon>Bacteria</taxon>
        <taxon>Bacillati</taxon>
        <taxon>Bacillota</taxon>
        <taxon>Bacilli</taxon>
        <taxon>Bacillales</taxon>
        <taxon>Thermoactinomycetaceae</taxon>
        <taxon>Paenactinomyces</taxon>
    </lineage>
</organism>
<keyword evidence="1 4" id="KW-0808">Transferase</keyword>